<evidence type="ECO:0000313" key="4">
    <source>
        <dbReference type="RefSeq" id="XP_031383197.1"/>
    </source>
</evidence>
<dbReference type="RefSeq" id="XP_031383190.1">
    <property type="nucleotide sequence ID" value="XM_031527330.1"/>
</dbReference>
<proteinExistence type="predicted"/>
<dbReference type="AlphaFoldDB" id="A0A6P8CJ10"/>
<dbReference type="PANTHER" id="PTHR31170:SF25">
    <property type="entry name" value="BNAA09G04570D PROTEIN"/>
    <property type="match status" value="1"/>
</dbReference>
<keyword evidence="1" id="KW-1133">Transmembrane helix</keyword>
<accession>A0A6P8CJ10</accession>
<evidence type="ECO:0000256" key="1">
    <source>
        <dbReference type="SAM" id="Phobius"/>
    </source>
</evidence>
<sequence>MNPRNLRTVNSDMKLQDEDKTPDWAIDINCHLEEGHTFDAGKSWTIYRVPNNFHQVRESAFDPKIISVGPFHCKESSLQAMEEHKMRYLVRLLGGKFEKEGGSGLDGEELPRKTVKLEDLVKSMKLLEQKTRACYSENFNNIKSDEFVHMMVTDGCFVVEILRQYYKHVKHEEAKLKDLDSRSKKGIAAIIETVDDPSRQKKTVDDPIFETRWMLRTLQRDLLMLENQLPFFVLEELFKLTSTDQEETSLPVLAVTFFNPLLPREDIAAKLDKEEEYDHLLDVFRSTFLSAVRKKVKAHGWSGSSHNLSMPAIASQDRNLILDVFLTTFLSAVQACTRRGTHGSFSSSHSSASQDRQLNHCAIEVQEAGVEIQKQENCDLLDISYNDGVLKIPPLPINDDTVPLFFNFIAFEQCDDAARPFFTNFFMFLDSLIYSKLDVQILHREAIINHALGSNKAVAILINTLARQIVYDPSQCYLSAEMKKVNHRCKVYYESKLRTWWRNLVRKYFSNPWSILSLAAAILLLILTVVQTFYTIYPVYK</sequence>
<protein>
    <submittedName>
        <fullName evidence="3 4">UPF0481 protein At3g47200-like isoform X1</fullName>
    </submittedName>
</protein>
<dbReference type="OrthoDB" id="1842647at2759"/>
<feature type="transmembrane region" description="Helical" evidence="1">
    <location>
        <begin position="513"/>
        <end position="537"/>
    </location>
</feature>
<keyword evidence="2" id="KW-1185">Reference proteome</keyword>
<dbReference type="RefSeq" id="XP_031383204.1">
    <property type="nucleotide sequence ID" value="XM_031527344.1"/>
</dbReference>
<reference evidence="2" key="1">
    <citation type="journal article" date="2020" name="Plant Biotechnol. J.">
        <title>The pomegranate (Punica granatum L.) draft genome dissects genetic divergence between soft- and hard-seeded cultivars.</title>
        <authorList>
            <person name="Luo X."/>
            <person name="Li H."/>
            <person name="Wu Z."/>
            <person name="Yao W."/>
            <person name="Zhao P."/>
            <person name="Cao D."/>
            <person name="Yu H."/>
            <person name="Li K."/>
            <person name="Poudel K."/>
            <person name="Zhao D."/>
            <person name="Zhang F."/>
            <person name="Xia X."/>
            <person name="Chen L."/>
            <person name="Wang Q."/>
            <person name="Jing D."/>
            <person name="Cao S."/>
        </authorList>
    </citation>
    <scope>NUCLEOTIDE SEQUENCE [LARGE SCALE GENOMIC DNA]</scope>
</reference>
<dbReference type="Proteomes" id="UP000515151">
    <property type="component" value="Chromosome 1"/>
</dbReference>
<evidence type="ECO:0000313" key="5">
    <source>
        <dbReference type="RefSeq" id="XP_031383204.1"/>
    </source>
</evidence>
<dbReference type="InterPro" id="IPR004158">
    <property type="entry name" value="DUF247_pln"/>
</dbReference>
<reference evidence="3 4" key="2">
    <citation type="submission" date="2025-04" db="UniProtKB">
        <authorList>
            <consortium name="RefSeq"/>
        </authorList>
    </citation>
    <scope>IDENTIFICATION</scope>
    <source>
        <tissue evidence="3 4">Leaf</tissue>
    </source>
</reference>
<keyword evidence="1" id="KW-0812">Transmembrane</keyword>
<dbReference type="PANTHER" id="PTHR31170">
    <property type="entry name" value="BNAC04G53230D PROTEIN"/>
    <property type="match status" value="1"/>
</dbReference>
<organism evidence="2 3">
    <name type="scientific">Punica granatum</name>
    <name type="common">Pomegranate</name>
    <dbReference type="NCBI Taxonomy" id="22663"/>
    <lineage>
        <taxon>Eukaryota</taxon>
        <taxon>Viridiplantae</taxon>
        <taxon>Streptophyta</taxon>
        <taxon>Embryophyta</taxon>
        <taxon>Tracheophyta</taxon>
        <taxon>Spermatophyta</taxon>
        <taxon>Magnoliopsida</taxon>
        <taxon>eudicotyledons</taxon>
        <taxon>Gunneridae</taxon>
        <taxon>Pentapetalae</taxon>
        <taxon>rosids</taxon>
        <taxon>malvids</taxon>
        <taxon>Myrtales</taxon>
        <taxon>Lythraceae</taxon>
        <taxon>Punica</taxon>
    </lineage>
</organism>
<dbReference type="GeneID" id="116197246"/>
<gene>
    <name evidence="3 4 5" type="primary">LOC116197246</name>
</gene>
<keyword evidence="1" id="KW-0472">Membrane</keyword>
<name>A0A6P8CJ10_PUNGR</name>
<dbReference type="RefSeq" id="XP_031383197.1">
    <property type="nucleotide sequence ID" value="XM_031527337.1"/>
</dbReference>
<evidence type="ECO:0000313" key="2">
    <source>
        <dbReference type="Proteomes" id="UP000515151"/>
    </source>
</evidence>
<dbReference type="Pfam" id="PF03140">
    <property type="entry name" value="DUF247"/>
    <property type="match status" value="1"/>
</dbReference>
<evidence type="ECO:0000313" key="3">
    <source>
        <dbReference type="RefSeq" id="XP_031383190.1"/>
    </source>
</evidence>